<dbReference type="Proteomes" id="UP000824120">
    <property type="component" value="Chromosome 8"/>
</dbReference>
<reference evidence="1 2" key="1">
    <citation type="submission" date="2020-09" db="EMBL/GenBank/DDBJ databases">
        <title>De no assembly of potato wild relative species, Solanum commersonii.</title>
        <authorList>
            <person name="Cho K."/>
        </authorList>
    </citation>
    <scope>NUCLEOTIDE SEQUENCE [LARGE SCALE GENOMIC DNA]</scope>
    <source>
        <strain evidence="1">LZ3.2</strain>
        <tissue evidence="1">Leaf</tissue>
    </source>
</reference>
<gene>
    <name evidence="1" type="ORF">H5410_043918</name>
</gene>
<sequence>MIKIQGELRLPFLGQRTRNDELYYDVTPLPQQSFVRESSEFPKPKASIPMKLFESFLNIQNIYIFEGTVKGWEISEREKGDGTTMVMAMLACLRIFRRVFWDFRVKKKMRQLGRSLFADFCKRRRRRKRARGGGKDGRHPTPSRKILDIKSLPKYNEANKTLIYRDKQLGQGIRITLPGVYVKDMNGKLVVDLAPLKMNQIQDNFNEMDMNNLVRRGRGICKRLDRVVTNVEWATVISYY</sequence>
<name>A0A9J5Y273_SOLCO</name>
<evidence type="ECO:0000313" key="1">
    <source>
        <dbReference type="EMBL" id="KAG5593404.1"/>
    </source>
</evidence>
<dbReference type="EMBL" id="JACXVP010000008">
    <property type="protein sequence ID" value="KAG5593404.1"/>
    <property type="molecule type" value="Genomic_DNA"/>
</dbReference>
<dbReference type="AlphaFoldDB" id="A0A9J5Y273"/>
<protein>
    <submittedName>
        <fullName evidence="1">Uncharacterized protein</fullName>
    </submittedName>
</protein>
<comment type="caution">
    <text evidence="1">The sequence shown here is derived from an EMBL/GenBank/DDBJ whole genome shotgun (WGS) entry which is preliminary data.</text>
</comment>
<evidence type="ECO:0000313" key="2">
    <source>
        <dbReference type="Proteomes" id="UP000824120"/>
    </source>
</evidence>
<keyword evidence="2" id="KW-1185">Reference proteome</keyword>
<accession>A0A9J5Y273</accession>
<organism evidence="1 2">
    <name type="scientific">Solanum commersonii</name>
    <name type="common">Commerson's wild potato</name>
    <name type="synonym">Commerson's nightshade</name>
    <dbReference type="NCBI Taxonomy" id="4109"/>
    <lineage>
        <taxon>Eukaryota</taxon>
        <taxon>Viridiplantae</taxon>
        <taxon>Streptophyta</taxon>
        <taxon>Embryophyta</taxon>
        <taxon>Tracheophyta</taxon>
        <taxon>Spermatophyta</taxon>
        <taxon>Magnoliopsida</taxon>
        <taxon>eudicotyledons</taxon>
        <taxon>Gunneridae</taxon>
        <taxon>Pentapetalae</taxon>
        <taxon>asterids</taxon>
        <taxon>lamiids</taxon>
        <taxon>Solanales</taxon>
        <taxon>Solanaceae</taxon>
        <taxon>Solanoideae</taxon>
        <taxon>Solaneae</taxon>
        <taxon>Solanum</taxon>
    </lineage>
</organism>
<proteinExistence type="predicted"/>